<dbReference type="Proteomes" id="UP000694425">
    <property type="component" value="Unplaced"/>
</dbReference>
<keyword evidence="2" id="KW-1185">Reference proteome</keyword>
<accession>A0A8C7AUE0</accession>
<protein>
    <submittedName>
        <fullName evidence="1">Uncharacterized protein</fullName>
    </submittedName>
</protein>
<evidence type="ECO:0000313" key="2">
    <source>
        <dbReference type="Proteomes" id="UP000694425"/>
    </source>
</evidence>
<reference evidence="1" key="1">
    <citation type="submission" date="2025-08" db="UniProtKB">
        <authorList>
            <consortium name="Ensembl"/>
        </authorList>
    </citation>
    <scope>IDENTIFICATION</scope>
</reference>
<dbReference type="GeneTree" id="ENSGT00950000185778"/>
<reference evidence="1" key="2">
    <citation type="submission" date="2025-09" db="UniProtKB">
        <authorList>
            <consortium name="Ensembl"/>
        </authorList>
    </citation>
    <scope>IDENTIFICATION</scope>
</reference>
<organism evidence="1 2">
    <name type="scientific">Neovison vison</name>
    <name type="common">American mink</name>
    <name type="synonym">Mustela vison</name>
    <dbReference type="NCBI Taxonomy" id="452646"/>
    <lineage>
        <taxon>Eukaryota</taxon>
        <taxon>Metazoa</taxon>
        <taxon>Chordata</taxon>
        <taxon>Craniata</taxon>
        <taxon>Vertebrata</taxon>
        <taxon>Euteleostomi</taxon>
        <taxon>Mammalia</taxon>
        <taxon>Eutheria</taxon>
        <taxon>Laurasiatheria</taxon>
        <taxon>Carnivora</taxon>
        <taxon>Caniformia</taxon>
        <taxon>Musteloidea</taxon>
        <taxon>Mustelidae</taxon>
        <taxon>Mustelinae</taxon>
        <taxon>Neogale</taxon>
    </lineage>
</organism>
<proteinExistence type="predicted"/>
<name>A0A8C7AUE0_NEOVI</name>
<dbReference type="AlphaFoldDB" id="A0A8C7AUE0"/>
<sequence length="93" mass="10320">MVGLPLRSTSLGRSRREAVCVQAHPQGFRLTVVASINLVALGTKDHVMTPSRITQTTPPSSRRAWAKMLQLSLWLITSSRRVLLRQIGRQDSA</sequence>
<dbReference type="Ensembl" id="ENSNVIT00000012590.1">
    <property type="protein sequence ID" value="ENSNVIP00000010744.1"/>
    <property type="gene ID" value="ENSNVIG00000008518.1"/>
</dbReference>
<evidence type="ECO:0000313" key="1">
    <source>
        <dbReference type="Ensembl" id="ENSNVIP00000010744.1"/>
    </source>
</evidence>